<feature type="region of interest" description="Disordered" evidence="1">
    <location>
        <begin position="1"/>
        <end position="21"/>
    </location>
</feature>
<reference evidence="2 3" key="1">
    <citation type="submission" date="2016-10" db="EMBL/GenBank/DDBJ databases">
        <title>Draft genome sequence of Coniochaeta ligniaria NRRL30616, a lignocellulolytic fungus for bioabatement of inhibitors in plant biomass hydrolysates.</title>
        <authorList>
            <consortium name="DOE Joint Genome Institute"/>
            <person name="Jimenez D.J."/>
            <person name="Hector R.E."/>
            <person name="Riley R."/>
            <person name="Sun H."/>
            <person name="Grigoriev I.V."/>
            <person name="Van Elsas J.D."/>
            <person name="Nichols N.N."/>
        </authorList>
    </citation>
    <scope>NUCLEOTIDE SEQUENCE [LARGE SCALE GENOMIC DNA]</scope>
    <source>
        <strain evidence="2 3">NRRL 30616</strain>
    </source>
</reference>
<feature type="region of interest" description="Disordered" evidence="1">
    <location>
        <begin position="35"/>
        <end position="55"/>
    </location>
</feature>
<dbReference type="AlphaFoldDB" id="A0A1J7IA23"/>
<dbReference type="EMBL" id="KV875104">
    <property type="protein sequence ID" value="OIW24163.1"/>
    <property type="molecule type" value="Genomic_DNA"/>
</dbReference>
<gene>
    <name evidence="2" type="ORF">CONLIGDRAFT_648956</name>
</gene>
<dbReference type="InParanoid" id="A0A1J7IA23"/>
<protein>
    <submittedName>
        <fullName evidence="2">Uncharacterized protein</fullName>
    </submittedName>
</protein>
<evidence type="ECO:0000313" key="2">
    <source>
        <dbReference type="EMBL" id="OIW24163.1"/>
    </source>
</evidence>
<dbReference type="Proteomes" id="UP000182658">
    <property type="component" value="Unassembled WGS sequence"/>
</dbReference>
<proteinExistence type="predicted"/>
<evidence type="ECO:0000313" key="3">
    <source>
        <dbReference type="Proteomes" id="UP000182658"/>
    </source>
</evidence>
<feature type="compositionally biased region" description="Polar residues" evidence="1">
    <location>
        <begin position="103"/>
        <end position="121"/>
    </location>
</feature>
<accession>A0A1J7IA23</accession>
<evidence type="ECO:0000256" key="1">
    <source>
        <dbReference type="SAM" id="MobiDB-lite"/>
    </source>
</evidence>
<keyword evidence="3" id="KW-1185">Reference proteome</keyword>
<organism evidence="2 3">
    <name type="scientific">Coniochaeta ligniaria NRRL 30616</name>
    <dbReference type="NCBI Taxonomy" id="1408157"/>
    <lineage>
        <taxon>Eukaryota</taxon>
        <taxon>Fungi</taxon>
        <taxon>Dikarya</taxon>
        <taxon>Ascomycota</taxon>
        <taxon>Pezizomycotina</taxon>
        <taxon>Sordariomycetes</taxon>
        <taxon>Sordariomycetidae</taxon>
        <taxon>Coniochaetales</taxon>
        <taxon>Coniochaetaceae</taxon>
        <taxon>Coniochaeta</taxon>
    </lineage>
</organism>
<feature type="compositionally biased region" description="Polar residues" evidence="1">
    <location>
        <begin position="38"/>
        <end position="49"/>
    </location>
</feature>
<feature type="region of interest" description="Disordered" evidence="1">
    <location>
        <begin position="101"/>
        <end position="133"/>
    </location>
</feature>
<sequence length="216" mass="24419">MAYWDGTPQRPVRWGQGGRVSDGSLQHVEEAYVPAQEGDQQIRPSQLNQERLGDKRSNDLTVEKYCIHVRVAPECRQPATVGSSFRPSKWADCRLNVRRRQGETLTNGKPGQTSRQRVTTQLEDDDGGNQPPNRNCNKVVLRVDHGLEESHSMIRCLGHGTVGGDYPRSRVERNINKGSSFKSWLFPLPSKLHSPPDKVDRAQTGHVIRLAVYHHR</sequence>
<name>A0A1J7IA23_9PEZI</name>